<organism evidence="1 2">
    <name type="scientific">Pseudomonas viridiflava</name>
    <name type="common">Phytomonas viridiflava</name>
    <dbReference type="NCBI Taxonomy" id="33069"/>
    <lineage>
        <taxon>Bacteria</taxon>
        <taxon>Pseudomonadati</taxon>
        <taxon>Pseudomonadota</taxon>
        <taxon>Gammaproteobacteria</taxon>
        <taxon>Pseudomonadales</taxon>
        <taxon>Pseudomonadaceae</taxon>
        <taxon>Pseudomonas</taxon>
    </lineage>
</organism>
<accession>A0AA46ZPX5</accession>
<name>A0AA46ZPX5_PSEVI</name>
<dbReference type="EMBL" id="CP036495">
    <property type="protein sequence ID" value="UZA69284.1"/>
    <property type="molecule type" value="Genomic_DNA"/>
</dbReference>
<sequence>MIKVERPRDSTPVGLIRRGRAELRKQLLLEPKKRVFKEYSSDAVRGKLAELFGRKCMFCESLLAGTQSGDVEHYRPKGKVVVYPKTATAAAHVIPGYFWLGAKWPNLLLSCSDCNRPRTQDDFDGNARVIGKANFFPLADETKRANETWRIRQEEPLLLNPCIDDPAEHLVFLEDGRVAARVIDGVPSAKGEASIYYLGLARAELLQMRARHGRLVRAAIRHTVSALKEGRDPGADLDDLEGFLMPHEPYVAFSRMLIYKHMSEHVAALGLAVDGYTARSIVKQTTTDLDNVETSYAEF</sequence>
<reference evidence="1" key="1">
    <citation type="submission" date="2019-02" db="EMBL/GenBank/DDBJ databases">
        <authorList>
            <person name="Lutz S."/>
            <person name="Schori C."/>
            <person name="Ahrens C.H."/>
            <person name="Gueguen E."/>
        </authorList>
    </citation>
    <scope>NUCLEOTIDE SEQUENCE</scope>
    <source>
        <strain evidence="1">Psy35</strain>
    </source>
</reference>
<dbReference type="RefSeq" id="WP_029242617.1">
    <property type="nucleotide sequence ID" value="NZ_CP036495.1"/>
</dbReference>
<evidence type="ECO:0000313" key="1">
    <source>
        <dbReference type="EMBL" id="UZA69284.1"/>
    </source>
</evidence>
<gene>
    <name evidence="1" type="ORF">EZZ81_14025</name>
</gene>
<dbReference type="Proteomes" id="UP001163644">
    <property type="component" value="Chromosome"/>
</dbReference>
<evidence type="ECO:0008006" key="3">
    <source>
        <dbReference type="Google" id="ProtNLM"/>
    </source>
</evidence>
<evidence type="ECO:0000313" key="2">
    <source>
        <dbReference type="Proteomes" id="UP001163644"/>
    </source>
</evidence>
<proteinExistence type="predicted"/>
<dbReference type="AlphaFoldDB" id="A0AA46ZPX5"/>
<protein>
    <recommendedName>
        <fullName evidence="3">HNH nuclease</fullName>
    </recommendedName>
</protein>